<organism evidence="2 3">
    <name type="scientific">Cymbomonas tetramitiformis</name>
    <dbReference type="NCBI Taxonomy" id="36881"/>
    <lineage>
        <taxon>Eukaryota</taxon>
        <taxon>Viridiplantae</taxon>
        <taxon>Chlorophyta</taxon>
        <taxon>Pyramimonadophyceae</taxon>
        <taxon>Pyramimonadales</taxon>
        <taxon>Pyramimonadaceae</taxon>
        <taxon>Cymbomonas</taxon>
    </lineage>
</organism>
<evidence type="ECO:0000313" key="2">
    <source>
        <dbReference type="EMBL" id="KAK3270803.1"/>
    </source>
</evidence>
<sequence>MPKGDTARLTALLIQLLYLLVKSVANPQISPEFIGEDVFLDQSESTALHQQEYEGQELERVSHLSKKTRYLREEQPMRVRRNLATEEPRQSGAQVQALIAEDLAHAGSPSSVLKADSDNPPAGMPLPAFHPRPTDLRSRSDLEGFLIRRVSALEPGDRTHLEGVEASRDAEYGAHCAAWNSIELECQPEGERFQESWCESVWCWVPEACAGRAASPNYTDPQLYSSSVACPRPPPPRVACCDIILDDDYTCTTTTRLYGNVAVEGLNDSPEACVQFCMEEYPDAKFTDFFPNVDIHGWCNCYYLCDDRRCVSEKCFGKEGGGVLTQEILTTAPSPPPVLPPPPHVALPPPPPLYPDSPNLGHFAHVGNLSEVNITIEDTEYAAGQVQSAIEQPALSRINLYTNVSVTWRAGGELGTVNRSLLITGHCQTLGTALCEIDGSHEYRLFSVAEGGALTLEALVLHAGFTEGCGGALNVEALSRAVLRGCVLEGNTATKEGGATAYAVLERGHGGGEKRAQYSGGGIAPLTGSVLIMRDVALHNNTCEVNGGGVYNYNGNLSLAYSNVTENQCGARGGGLMCYKQCYFELTQDTLIVANHANESGGGIYGHSGTVLVTNSGTKLMYNSAGVTQWNGAGVYLYEGCSMTAHDTEVAYNHAMEYGGGMYFNTKTTVVLGPGTWIHHNHAEADGGGIFMSSESNFQMGPDVIVSHNQAVTGGGLYLIESTLDMQSSSVLNNTA</sequence>
<dbReference type="AlphaFoldDB" id="A0AAE0G3S4"/>
<reference evidence="2 3" key="1">
    <citation type="journal article" date="2015" name="Genome Biol. Evol.">
        <title>Comparative Genomics of a Bacterivorous Green Alga Reveals Evolutionary Causalities and Consequences of Phago-Mixotrophic Mode of Nutrition.</title>
        <authorList>
            <person name="Burns J.A."/>
            <person name="Paasch A."/>
            <person name="Narechania A."/>
            <person name="Kim E."/>
        </authorList>
    </citation>
    <scope>NUCLEOTIDE SEQUENCE [LARGE SCALE GENOMIC DNA]</scope>
    <source>
        <strain evidence="2 3">PLY_AMNH</strain>
    </source>
</reference>
<gene>
    <name evidence="2" type="ORF">CYMTET_20814</name>
</gene>
<name>A0AAE0G3S4_9CHLO</name>
<comment type="caution">
    <text evidence="2">The sequence shown here is derived from an EMBL/GenBank/DDBJ whole genome shotgun (WGS) entry which is preliminary data.</text>
</comment>
<accession>A0AAE0G3S4</accession>
<evidence type="ECO:0000313" key="3">
    <source>
        <dbReference type="Proteomes" id="UP001190700"/>
    </source>
</evidence>
<dbReference type="SUPFAM" id="SSF51126">
    <property type="entry name" value="Pectin lyase-like"/>
    <property type="match status" value="1"/>
</dbReference>
<dbReference type="PANTHER" id="PTHR11319:SF35">
    <property type="entry name" value="OUTER MEMBRANE PROTEIN PMPC-RELATED"/>
    <property type="match status" value="1"/>
</dbReference>
<proteinExistence type="predicted"/>
<evidence type="ECO:0008006" key="4">
    <source>
        <dbReference type="Google" id="ProtNLM"/>
    </source>
</evidence>
<dbReference type="EMBL" id="LGRX02010185">
    <property type="protein sequence ID" value="KAK3270803.1"/>
    <property type="molecule type" value="Genomic_DNA"/>
</dbReference>
<feature type="non-terminal residue" evidence="2">
    <location>
        <position position="736"/>
    </location>
</feature>
<feature type="chain" id="PRO_5042064130" description="Right handed beta helix domain-containing protein" evidence="1">
    <location>
        <begin position="26"/>
        <end position="736"/>
    </location>
</feature>
<keyword evidence="1" id="KW-0732">Signal</keyword>
<protein>
    <recommendedName>
        <fullName evidence="4">Right handed beta helix domain-containing protein</fullName>
    </recommendedName>
</protein>
<keyword evidence="3" id="KW-1185">Reference proteome</keyword>
<dbReference type="PANTHER" id="PTHR11319">
    <property type="entry name" value="G PROTEIN-COUPLED RECEPTOR-RELATED"/>
    <property type="match status" value="1"/>
</dbReference>
<dbReference type="Proteomes" id="UP001190700">
    <property type="component" value="Unassembled WGS sequence"/>
</dbReference>
<dbReference type="InterPro" id="IPR011050">
    <property type="entry name" value="Pectin_lyase_fold/virulence"/>
</dbReference>
<feature type="signal peptide" evidence="1">
    <location>
        <begin position="1"/>
        <end position="25"/>
    </location>
</feature>
<evidence type="ECO:0000256" key="1">
    <source>
        <dbReference type="SAM" id="SignalP"/>
    </source>
</evidence>